<dbReference type="PANTHER" id="PTHR43537">
    <property type="entry name" value="TRANSCRIPTIONAL REGULATOR, GNTR FAMILY"/>
    <property type="match status" value="1"/>
</dbReference>
<dbReference type="SMART" id="SM00345">
    <property type="entry name" value="HTH_GNTR"/>
    <property type="match status" value="1"/>
</dbReference>
<dbReference type="InterPro" id="IPR011711">
    <property type="entry name" value="GntR_C"/>
</dbReference>
<protein>
    <submittedName>
        <fullName evidence="5">HTH-type transcriptional repressor RspR</fullName>
    </submittedName>
</protein>
<dbReference type="PROSITE" id="PS50949">
    <property type="entry name" value="HTH_GNTR"/>
    <property type="match status" value="1"/>
</dbReference>
<dbReference type="OrthoDB" id="4164516at2"/>
<keyword evidence="3" id="KW-0804">Transcription</keyword>
<reference evidence="6" key="2">
    <citation type="submission" date="2016-04" db="EMBL/GenBank/DDBJ databases">
        <title>Complete Genome and Plasmid Sequences for Rhodococcus fascians D188 and Draft Sequences for Rhodococcus spp. Isolates PBTS 1 and PBTS 2.</title>
        <authorList>
            <person name="Stamer R."/>
            <person name="Vereecke D."/>
            <person name="Zhang Y."/>
            <person name="Schilkey F."/>
            <person name="Devitt N."/>
            <person name="Randall J."/>
        </authorList>
    </citation>
    <scope>NUCLEOTIDE SEQUENCE [LARGE SCALE GENOMIC DNA]</scope>
    <source>
        <strain evidence="6">PBTS2</strain>
    </source>
</reference>
<keyword evidence="6" id="KW-1185">Reference proteome</keyword>
<reference evidence="5 6" key="1">
    <citation type="journal article" date="2016" name="Genome Announc.">
        <title>Complete Genome and Plasmid Sequences for Rhodococcus fascians D188 and Draft Sequences for Rhodococcus Isolates PBTS 1 and PBTS 2.</title>
        <authorList>
            <person name="Stamler R.A."/>
            <person name="Vereecke D."/>
            <person name="Zhang Y."/>
            <person name="Schilkey F."/>
            <person name="Devitt N."/>
            <person name="Randall J.J."/>
        </authorList>
    </citation>
    <scope>NUCLEOTIDE SEQUENCE [LARGE SCALE GENOMIC DNA]</scope>
    <source>
        <strain evidence="5 6">PBTS2</strain>
    </source>
</reference>
<evidence type="ECO:0000256" key="3">
    <source>
        <dbReference type="ARBA" id="ARBA00023163"/>
    </source>
</evidence>
<dbReference type="PATRIC" id="fig|1653479.3.peg.837"/>
<dbReference type="Proteomes" id="UP000076038">
    <property type="component" value="Chromosome"/>
</dbReference>
<dbReference type="SUPFAM" id="SSF48008">
    <property type="entry name" value="GntR ligand-binding domain-like"/>
    <property type="match status" value="1"/>
</dbReference>
<dbReference type="AlphaFoldDB" id="A0A143QH24"/>
<feature type="domain" description="HTH gntR-type" evidence="4">
    <location>
        <begin position="8"/>
        <end position="75"/>
    </location>
</feature>
<dbReference type="RefSeq" id="WP_027494331.1">
    <property type="nucleotide sequence ID" value="NZ_CAKKLU010000001.1"/>
</dbReference>
<dbReference type="Gene3D" id="1.20.120.530">
    <property type="entry name" value="GntR ligand-binding domain-like"/>
    <property type="match status" value="1"/>
</dbReference>
<dbReference type="GeneID" id="93550817"/>
<sequence>MTETNDFRQLHDSVLDELGRDIVSGAIPSGTRISADDVAVRFAVSRTVVREVVRVLESLGLLTVRRRVGITVLGSQNWNSLDPVVIRWQLAGPARAEQLLLLSELRSGIEPLAAKLAAHRATPEHCGALTAAVIGMSSTSRSADSEAYLEHDCNFHRTLLEASGNPMLRSMSDIVVEVLAGRTRHALMSRQADPEAIRLHGVVASSIQSGDADAAQRAMLAIVTKSARSMSAASGVTPSPGLVPDQQ</sequence>
<organism evidence="5 6">
    <name type="scientific">Rhodococcoides fascians</name>
    <name type="common">Rhodococcus fascians</name>
    <dbReference type="NCBI Taxonomy" id="1828"/>
    <lineage>
        <taxon>Bacteria</taxon>
        <taxon>Bacillati</taxon>
        <taxon>Actinomycetota</taxon>
        <taxon>Actinomycetes</taxon>
        <taxon>Mycobacteriales</taxon>
        <taxon>Nocardiaceae</taxon>
        <taxon>Rhodococcoides</taxon>
    </lineage>
</organism>
<evidence type="ECO:0000313" key="5">
    <source>
        <dbReference type="EMBL" id="AMY22136.1"/>
    </source>
</evidence>
<keyword evidence="1" id="KW-0805">Transcription regulation</keyword>
<dbReference type="Pfam" id="PF00392">
    <property type="entry name" value="GntR"/>
    <property type="match status" value="1"/>
</dbReference>
<dbReference type="Pfam" id="PF07729">
    <property type="entry name" value="FCD"/>
    <property type="match status" value="1"/>
</dbReference>
<dbReference type="Gene3D" id="1.10.10.10">
    <property type="entry name" value="Winged helix-like DNA-binding domain superfamily/Winged helix DNA-binding domain"/>
    <property type="match status" value="1"/>
</dbReference>
<evidence type="ECO:0000313" key="6">
    <source>
        <dbReference type="Proteomes" id="UP000076038"/>
    </source>
</evidence>
<dbReference type="SMART" id="SM00895">
    <property type="entry name" value="FCD"/>
    <property type="match status" value="1"/>
</dbReference>
<dbReference type="InterPro" id="IPR000524">
    <property type="entry name" value="Tscrpt_reg_HTH_GntR"/>
</dbReference>
<accession>A0A143QH24</accession>
<dbReference type="InterPro" id="IPR008920">
    <property type="entry name" value="TF_FadR/GntR_C"/>
</dbReference>
<dbReference type="GO" id="GO:0003700">
    <property type="term" value="F:DNA-binding transcription factor activity"/>
    <property type="evidence" value="ECO:0007669"/>
    <property type="project" value="InterPro"/>
</dbReference>
<evidence type="ECO:0000259" key="4">
    <source>
        <dbReference type="PROSITE" id="PS50949"/>
    </source>
</evidence>
<proteinExistence type="predicted"/>
<keyword evidence="2" id="KW-0238">DNA-binding</keyword>
<gene>
    <name evidence="5" type="primary">rspR_2</name>
    <name evidence="5" type="ORF">A3Q41_00818</name>
</gene>
<dbReference type="InterPro" id="IPR036390">
    <property type="entry name" value="WH_DNA-bd_sf"/>
</dbReference>
<evidence type="ECO:0000256" key="1">
    <source>
        <dbReference type="ARBA" id="ARBA00023015"/>
    </source>
</evidence>
<name>A0A143QH24_RHOFA</name>
<evidence type="ECO:0000256" key="2">
    <source>
        <dbReference type="ARBA" id="ARBA00023125"/>
    </source>
</evidence>
<dbReference type="GO" id="GO:0003677">
    <property type="term" value="F:DNA binding"/>
    <property type="evidence" value="ECO:0007669"/>
    <property type="project" value="UniProtKB-KW"/>
</dbReference>
<dbReference type="EMBL" id="CP015220">
    <property type="protein sequence ID" value="AMY22136.1"/>
    <property type="molecule type" value="Genomic_DNA"/>
</dbReference>
<dbReference type="KEGG" id="rhs:A3Q41_00818"/>
<accession>A0A260TWE4</accession>
<dbReference type="SUPFAM" id="SSF46785">
    <property type="entry name" value="Winged helix' DNA-binding domain"/>
    <property type="match status" value="1"/>
</dbReference>
<dbReference type="PANTHER" id="PTHR43537:SF44">
    <property type="entry name" value="GNTR FAMILY REGULATORY PROTEIN"/>
    <property type="match status" value="1"/>
</dbReference>
<dbReference type="InterPro" id="IPR036388">
    <property type="entry name" value="WH-like_DNA-bd_sf"/>
</dbReference>